<evidence type="ECO:0000313" key="4">
    <source>
        <dbReference type="Proteomes" id="UP000030848"/>
    </source>
</evidence>
<organism evidence="3 4">
    <name type="scientific">Saccharomonospora viridis</name>
    <dbReference type="NCBI Taxonomy" id="1852"/>
    <lineage>
        <taxon>Bacteria</taxon>
        <taxon>Bacillati</taxon>
        <taxon>Actinomycetota</taxon>
        <taxon>Actinomycetes</taxon>
        <taxon>Pseudonocardiales</taxon>
        <taxon>Pseudonocardiaceae</taxon>
        <taxon>Saccharomonospora</taxon>
    </lineage>
</organism>
<comment type="caution">
    <text evidence="3">The sequence shown here is derived from an EMBL/GenBank/DDBJ whole genome shotgun (WGS) entry which is preliminary data.</text>
</comment>
<evidence type="ECO:0000256" key="1">
    <source>
        <dbReference type="SAM" id="SignalP"/>
    </source>
</evidence>
<dbReference type="InterPro" id="IPR011089">
    <property type="entry name" value="GmrSD_C"/>
</dbReference>
<feature type="chain" id="PRO_5032671112" description="GmrSD restriction endonucleases C-terminal domain-containing protein" evidence="1">
    <location>
        <begin position="30"/>
        <end position="211"/>
    </location>
</feature>
<protein>
    <recommendedName>
        <fullName evidence="2">GmrSD restriction endonucleases C-terminal domain-containing protein</fullName>
    </recommendedName>
</protein>
<dbReference type="PANTHER" id="PTHR24094:SF15">
    <property type="entry name" value="AMP-DEPENDENT SYNTHETASE_LIGASE DOMAIN-CONTAINING PROTEIN-RELATED"/>
    <property type="match status" value="1"/>
</dbReference>
<proteinExistence type="predicted"/>
<accession>A0A837D5X9</accession>
<name>A0A837D5X9_9PSEU</name>
<keyword evidence="1" id="KW-0732">Signal</keyword>
<gene>
    <name evidence="3" type="ORF">MINT15_40140</name>
</gene>
<evidence type="ECO:0000259" key="2">
    <source>
        <dbReference type="Pfam" id="PF07510"/>
    </source>
</evidence>
<dbReference type="AlphaFoldDB" id="A0A837D5X9"/>
<dbReference type="OrthoDB" id="5196645at2"/>
<feature type="domain" description="GmrSD restriction endonucleases C-terminal" evidence="2">
    <location>
        <begin position="109"/>
        <end position="204"/>
    </location>
</feature>
<feature type="signal peptide" evidence="1">
    <location>
        <begin position="1"/>
        <end position="29"/>
    </location>
</feature>
<reference evidence="3 4" key="1">
    <citation type="submission" date="2014-10" db="EMBL/GenBank/DDBJ databases">
        <title>Genome sequence of Micropolyspora internatus JCM3315.</title>
        <authorList>
            <person name="Shin S.-K."/>
            <person name="Yi H."/>
        </authorList>
    </citation>
    <scope>NUCLEOTIDE SEQUENCE [LARGE SCALE GENOMIC DNA]</scope>
    <source>
        <strain evidence="3 4">JCM 3315</strain>
    </source>
</reference>
<dbReference type="PANTHER" id="PTHR24094">
    <property type="entry name" value="SECRETED PROTEIN"/>
    <property type="match status" value="1"/>
</dbReference>
<dbReference type="RefSeq" id="WP_037313536.1">
    <property type="nucleotide sequence ID" value="NZ_CALJZO010000042.1"/>
</dbReference>
<dbReference type="Proteomes" id="UP000030848">
    <property type="component" value="Unassembled WGS sequence"/>
</dbReference>
<sequence>MRRLAALAAVAAVGAAVLVTGPLTQPALAYPPTPPGEAVTRDHLAQLTVAPDGSMDGYDRDLFPHWSSQNGTCDTRETVLQRDGTNVTVDDDCRPTGGSWYSVYDAQWLSDSSDVHIDHVVPLAEAWRTGARDWNQSKREQFANDLGSSQLIAVSGSSNMSKGDSGPEEWRPDNTGYWCMYARSWVDVKYRYDLTVSQDEVAALNELLNTC</sequence>
<dbReference type="Pfam" id="PF07510">
    <property type="entry name" value="GmrSD_C"/>
    <property type="match status" value="1"/>
</dbReference>
<evidence type="ECO:0000313" key="3">
    <source>
        <dbReference type="EMBL" id="KHF42208.1"/>
    </source>
</evidence>
<dbReference type="EMBL" id="JRZE01000008">
    <property type="protein sequence ID" value="KHF42208.1"/>
    <property type="molecule type" value="Genomic_DNA"/>
</dbReference>